<dbReference type="Proteomes" id="UP000003019">
    <property type="component" value="Unassembled WGS sequence"/>
</dbReference>
<dbReference type="GO" id="GO:0004748">
    <property type="term" value="F:ribonucleoside-diphosphate reductase activity, thioredoxin disulfide as acceptor"/>
    <property type="evidence" value="ECO:0007669"/>
    <property type="project" value="UniProtKB-EC"/>
</dbReference>
<organism evidence="1 2">
    <name type="scientific">Neisseria shayeganii 871</name>
    <dbReference type="NCBI Taxonomy" id="1032488"/>
    <lineage>
        <taxon>Bacteria</taxon>
        <taxon>Pseudomonadati</taxon>
        <taxon>Pseudomonadota</taxon>
        <taxon>Betaproteobacteria</taxon>
        <taxon>Neisseriales</taxon>
        <taxon>Neisseriaceae</taxon>
        <taxon>Neisseria</taxon>
    </lineage>
</organism>
<accession>G4CF87</accession>
<name>G4CF87_9NEIS</name>
<evidence type="ECO:0000313" key="2">
    <source>
        <dbReference type="Proteomes" id="UP000003019"/>
    </source>
</evidence>
<sequence length="227" mass="25936">MKSEHELARWLHQDGLGRYAAAAERDFFHAQWPHCQGKLSVALTLSTVKEWWPAEACRVAPRENDGHIVAALPQLPFADHSIYTLFLPHGLDLYREHDILLAECFRVLQPYGQLLLSGFNPYSLWRFGRTKPLFREALSLSQTKRLLQSAGFSLSTGRFMLYVPPVEHHHNWRFMEHAGNRWWPHAAAIYGLTAVKLIAPLTPASRENMQTIEGINWPSVGCTAKSR</sequence>
<dbReference type="InterPro" id="IPR029063">
    <property type="entry name" value="SAM-dependent_MTases_sf"/>
</dbReference>
<dbReference type="EMBL" id="AGAY01000008">
    <property type="protein sequence ID" value="EGY53531.1"/>
    <property type="molecule type" value="Genomic_DNA"/>
</dbReference>
<keyword evidence="1" id="KW-0560">Oxidoreductase</keyword>
<dbReference type="AlphaFoldDB" id="G4CF87"/>
<gene>
    <name evidence="1" type="primary">nrdB</name>
    <name evidence="1" type="ORF">HMPREF9371_0276</name>
</gene>
<dbReference type="OrthoDB" id="6191410at2"/>
<proteinExistence type="predicted"/>
<evidence type="ECO:0000313" key="1">
    <source>
        <dbReference type="EMBL" id="EGY53531.1"/>
    </source>
</evidence>
<protein>
    <submittedName>
        <fullName evidence="1">Ribonucleotide-diphosphate reductase beta subunit</fullName>
        <ecNumber evidence="1">1.17.4.1</ecNumber>
    </submittedName>
</protein>
<dbReference type="EC" id="1.17.4.1" evidence="1"/>
<comment type="caution">
    <text evidence="1">The sequence shown here is derived from an EMBL/GenBank/DDBJ whole genome shotgun (WGS) entry which is preliminary data.</text>
</comment>
<keyword evidence="2" id="KW-1185">Reference proteome</keyword>
<dbReference type="RefSeq" id="WP_009117970.1">
    <property type="nucleotide sequence ID" value="NZ_JH164926.1"/>
</dbReference>
<dbReference type="Gene3D" id="3.40.50.150">
    <property type="entry name" value="Vaccinia Virus protein VP39"/>
    <property type="match status" value="1"/>
</dbReference>
<reference evidence="1 2" key="1">
    <citation type="submission" date="2011-05" db="EMBL/GenBank/DDBJ databases">
        <authorList>
            <person name="Muzny D."/>
            <person name="Qin X."/>
            <person name="Deng J."/>
            <person name="Jiang H."/>
            <person name="Liu Y."/>
            <person name="Qu J."/>
            <person name="Song X.-Z."/>
            <person name="Zhang L."/>
            <person name="Thornton R."/>
            <person name="Coyle M."/>
            <person name="Francisco L."/>
            <person name="Jackson L."/>
            <person name="Javaid M."/>
            <person name="Korchina V."/>
            <person name="Kovar C."/>
            <person name="Mata R."/>
            <person name="Mathew T."/>
            <person name="Ngo R."/>
            <person name="Nguyen L."/>
            <person name="Nguyen N."/>
            <person name="Okwuonu G."/>
            <person name="Ongeri F."/>
            <person name="Pham C."/>
            <person name="Simmons D."/>
            <person name="Wilczek-Boney K."/>
            <person name="Hale W."/>
            <person name="Jakkamsetti A."/>
            <person name="Pham P."/>
            <person name="Ruth R."/>
            <person name="San Lucas F."/>
            <person name="Warren J."/>
            <person name="Zhang J."/>
            <person name="Zhao Z."/>
            <person name="Zhou C."/>
            <person name="Zhu D."/>
            <person name="Lee S."/>
            <person name="Bess C."/>
            <person name="Blankenburg K."/>
            <person name="Forbes L."/>
            <person name="Fu Q."/>
            <person name="Gubbala S."/>
            <person name="Hirani K."/>
            <person name="Jayaseelan J.C."/>
            <person name="Lara F."/>
            <person name="Munidasa M."/>
            <person name="Palculict T."/>
            <person name="Patil S."/>
            <person name="Pu L.-L."/>
            <person name="Saada N."/>
            <person name="Tang L."/>
            <person name="Weissenberger G."/>
            <person name="Zhu Y."/>
            <person name="Hemphill L."/>
            <person name="Shang Y."/>
            <person name="Youmans B."/>
            <person name="Ayvaz T."/>
            <person name="Ross M."/>
            <person name="Santibanez J."/>
            <person name="Aqrawi P."/>
            <person name="Gross S."/>
            <person name="Joshi V."/>
            <person name="Fowler G."/>
            <person name="Nazareth L."/>
            <person name="Reid J."/>
            <person name="Worley K."/>
            <person name="Petrosino J."/>
            <person name="Highlander S."/>
            <person name="Gibbs R."/>
        </authorList>
    </citation>
    <scope>NUCLEOTIDE SEQUENCE [LARGE SCALE GENOMIC DNA]</scope>
    <source>
        <strain evidence="1 2">871</strain>
    </source>
</reference>
<dbReference type="SUPFAM" id="SSF53335">
    <property type="entry name" value="S-adenosyl-L-methionine-dependent methyltransferases"/>
    <property type="match status" value="1"/>
</dbReference>
<dbReference type="STRING" id="1032488.HMPREF9371_0276"/>
<dbReference type="HOGENOM" id="CLU_075049_2_0_4"/>